<evidence type="ECO:0008006" key="5">
    <source>
        <dbReference type="Google" id="ProtNLM"/>
    </source>
</evidence>
<name>A0A817XSS0_9BILA</name>
<evidence type="ECO:0000313" key="4">
    <source>
        <dbReference type="Proteomes" id="UP000663872"/>
    </source>
</evidence>
<dbReference type="EMBL" id="CAJNYT010000794">
    <property type="protein sequence ID" value="CAF3373027.1"/>
    <property type="molecule type" value="Genomic_DNA"/>
</dbReference>
<organism evidence="2 4">
    <name type="scientific">Rotaria socialis</name>
    <dbReference type="NCBI Taxonomy" id="392032"/>
    <lineage>
        <taxon>Eukaryota</taxon>
        <taxon>Metazoa</taxon>
        <taxon>Spiralia</taxon>
        <taxon>Gnathifera</taxon>
        <taxon>Rotifera</taxon>
        <taxon>Eurotatoria</taxon>
        <taxon>Bdelloidea</taxon>
        <taxon>Philodinida</taxon>
        <taxon>Philodinidae</taxon>
        <taxon>Rotaria</taxon>
    </lineage>
</organism>
<gene>
    <name evidence="2" type="ORF">GRG538_LOCUS7480</name>
    <name evidence="3" type="ORF">QYT958_LOCUS12769</name>
</gene>
<evidence type="ECO:0000313" key="2">
    <source>
        <dbReference type="EMBL" id="CAF3373027.1"/>
    </source>
</evidence>
<dbReference type="AlphaFoldDB" id="A0A817XSS0"/>
<sequence>MFTTVGFNLLLVFTAVNSIMIPFINNATLISISNTSTVIIANKTCKECLCLSFPYAALNCLSNNTCQFFNTFPLVYKIQLTLQAHLYFLQGVFPNKSQPCFSDTTCLLNRFNASNKIYTTVSYSRSMFIDNHGYLVTVSQGMSTLVRLYSGNLSVVSNPSCQPFNDMPYGIAYYNETYYVAFTNYILAIDSNNLTILQNITASYLKGARYMIFSSNGELMIVTSMSNSYLLFFNQTGNRSSNYSFIKSQLVNYSNPYGLWYVNDSYFYVTSLTGNAIYAYSAINNSLVWQERLLFYVYASPSTNSAINLTIDQYNRYWVSSGSNGVQIYNNQGILMGTIKNICPFAFDVLITSDYVLYVSCFNSNQIWRIDLNN</sequence>
<dbReference type="Gene3D" id="2.120.10.30">
    <property type="entry name" value="TolB, C-terminal domain"/>
    <property type="match status" value="1"/>
</dbReference>
<comment type="caution">
    <text evidence="2">The sequence shown here is derived from an EMBL/GenBank/DDBJ whole genome shotgun (WGS) entry which is preliminary data.</text>
</comment>
<feature type="signal peptide" evidence="1">
    <location>
        <begin position="1"/>
        <end position="18"/>
    </location>
</feature>
<protein>
    <recommendedName>
        <fullName evidence="5">Transmembrane protein</fullName>
    </recommendedName>
</protein>
<dbReference type="Proteomes" id="UP000663848">
    <property type="component" value="Unassembled WGS sequence"/>
</dbReference>
<dbReference type="SUPFAM" id="SSF101898">
    <property type="entry name" value="NHL repeat"/>
    <property type="match status" value="1"/>
</dbReference>
<evidence type="ECO:0000313" key="3">
    <source>
        <dbReference type="EMBL" id="CAF4619703.1"/>
    </source>
</evidence>
<reference evidence="2" key="1">
    <citation type="submission" date="2021-02" db="EMBL/GenBank/DDBJ databases">
        <authorList>
            <person name="Nowell W R."/>
        </authorList>
    </citation>
    <scope>NUCLEOTIDE SEQUENCE</scope>
</reference>
<keyword evidence="1" id="KW-0732">Signal</keyword>
<dbReference type="Proteomes" id="UP000663872">
    <property type="component" value="Unassembled WGS sequence"/>
</dbReference>
<dbReference type="InterPro" id="IPR011042">
    <property type="entry name" value="6-blade_b-propeller_TolB-like"/>
</dbReference>
<proteinExistence type="predicted"/>
<feature type="chain" id="PRO_5035613657" description="Transmembrane protein" evidence="1">
    <location>
        <begin position="19"/>
        <end position="374"/>
    </location>
</feature>
<accession>A0A817XSS0</accession>
<dbReference type="EMBL" id="CAJOBR010001583">
    <property type="protein sequence ID" value="CAF4619703.1"/>
    <property type="molecule type" value="Genomic_DNA"/>
</dbReference>
<evidence type="ECO:0000256" key="1">
    <source>
        <dbReference type="SAM" id="SignalP"/>
    </source>
</evidence>